<dbReference type="InterPro" id="IPR055530">
    <property type="entry name" value="DUF7104"/>
</dbReference>
<reference evidence="3 4" key="1">
    <citation type="journal article" date="2011" name="Genome Biol.">
        <title>Comparative genome sequence analysis underscores mycoparasitism as the ancestral life style of Trichoderma.</title>
        <authorList>
            <person name="Kubicek C.P."/>
            <person name="Herrera-Estrella A."/>
            <person name="Seidl-Seiboth V."/>
            <person name="Martinez D.A."/>
            <person name="Druzhinina I.S."/>
            <person name="Thon M."/>
            <person name="Zeilinger S."/>
            <person name="Casas-Flores S."/>
            <person name="Horwitz B.A."/>
            <person name="Mukherjee P.K."/>
            <person name="Mukherjee M."/>
            <person name="Kredics L."/>
            <person name="Alcaraz L.D."/>
            <person name="Aerts A."/>
            <person name="Antal Z."/>
            <person name="Atanasova L."/>
            <person name="Cervantes-Badillo M.G."/>
            <person name="Challacombe J."/>
            <person name="Chertkov O."/>
            <person name="McCluskey K."/>
            <person name="Coulpier F."/>
            <person name="Deshpande N."/>
            <person name="von Doehren H."/>
            <person name="Ebbole D.J."/>
            <person name="Esquivel-Naranjo E.U."/>
            <person name="Fekete E."/>
            <person name="Flipphi M."/>
            <person name="Glaser F."/>
            <person name="Gomez-Rodriguez E.Y."/>
            <person name="Gruber S."/>
            <person name="Han C."/>
            <person name="Henrissat B."/>
            <person name="Hermosa R."/>
            <person name="Hernandez-Onate M."/>
            <person name="Karaffa L."/>
            <person name="Kosti I."/>
            <person name="Le Crom S."/>
            <person name="Lindquist E."/>
            <person name="Lucas S."/>
            <person name="Luebeck M."/>
            <person name="Luebeck P.S."/>
            <person name="Margeot A."/>
            <person name="Metz B."/>
            <person name="Misra M."/>
            <person name="Nevalainen H."/>
            <person name="Omann M."/>
            <person name="Packer N."/>
            <person name="Perrone G."/>
            <person name="Uresti-Rivera E.E."/>
            <person name="Salamov A."/>
            <person name="Schmoll M."/>
            <person name="Seiboth B."/>
            <person name="Shapiro H."/>
            <person name="Sukno S."/>
            <person name="Tamayo-Ramos J.A."/>
            <person name="Tisch D."/>
            <person name="Wiest A."/>
            <person name="Wilkinson H.H."/>
            <person name="Zhang M."/>
            <person name="Coutinho P.M."/>
            <person name="Kenerley C.M."/>
            <person name="Monte E."/>
            <person name="Baker S.E."/>
            <person name="Grigoriev I.V."/>
        </authorList>
    </citation>
    <scope>NUCLEOTIDE SEQUENCE [LARGE SCALE GENOMIC DNA]</scope>
    <source>
        <strain evidence="4">ATCC 20476 / IMI 206040</strain>
    </source>
</reference>
<accession>G9P1S9</accession>
<dbReference type="EMBL" id="ABDG02000026">
    <property type="protein sequence ID" value="EHK42578.1"/>
    <property type="molecule type" value="Genomic_DNA"/>
</dbReference>
<evidence type="ECO:0000256" key="1">
    <source>
        <dbReference type="ARBA" id="ARBA00022737"/>
    </source>
</evidence>
<dbReference type="Gene3D" id="3.40.50.300">
    <property type="entry name" value="P-loop containing nucleotide triphosphate hydrolases"/>
    <property type="match status" value="1"/>
</dbReference>
<dbReference type="Proteomes" id="UP000005426">
    <property type="component" value="Unassembled WGS sequence"/>
</dbReference>
<name>G9P1S9_HYPAI</name>
<feature type="domain" description="NACHT" evidence="2">
    <location>
        <begin position="574"/>
        <end position="728"/>
    </location>
</feature>
<dbReference type="InterPro" id="IPR029058">
    <property type="entry name" value="AB_hydrolase_fold"/>
</dbReference>
<dbReference type="Pfam" id="PF23397">
    <property type="entry name" value="DUF7104"/>
    <property type="match status" value="7"/>
</dbReference>
<dbReference type="InterPro" id="IPR027417">
    <property type="entry name" value="P-loop_NTPase"/>
</dbReference>
<dbReference type="OMA" id="CEKEVMM"/>
<dbReference type="SUPFAM" id="SSF52540">
    <property type="entry name" value="P-loop containing nucleoside triphosphate hydrolases"/>
    <property type="match status" value="1"/>
</dbReference>
<dbReference type="PROSITE" id="PS50837">
    <property type="entry name" value="NACHT"/>
    <property type="match status" value="1"/>
</dbReference>
<dbReference type="Gene3D" id="3.40.50.1820">
    <property type="entry name" value="alpha/beta hydrolase"/>
    <property type="match status" value="1"/>
</dbReference>
<dbReference type="Gene3D" id="1.20.5.340">
    <property type="match status" value="1"/>
</dbReference>
<organism evidence="3 4">
    <name type="scientific">Hypocrea atroviridis (strain ATCC 20476 / IMI 206040)</name>
    <name type="common">Trichoderma atroviride</name>
    <dbReference type="NCBI Taxonomy" id="452589"/>
    <lineage>
        <taxon>Eukaryota</taxon>
        <taxon>Fungi</taxon>
        <taxon>Dikarya</taxon>
        <taxon>Ascomycota</taxon>
        <taxon>Pezizomycotina</taxon>
        <taxon>Sordariomycetes</taxon>
        <taxon>Hypocreomycetidae</taxon>
        <taxon>Hypocreales</taxon>
        <taxon>Hypocreaceae</taxon>
        <taxon>Trichoderma</taxon>
    </lineage>
</organism>
<proteinExistence type="predicted"/>
<dbReference type="PANTHER" id="PTHR10039">
    <property type="entry name" value="AMELOGENIN"/>
    <property type="match status" value="1"/>
</dbReference>
<keyword evidence="4" id="KW-1185">Reference proteome</keyword>
<dbReference type="InterPro" id="IPR056884">
    <property type="entry name" value="NPHP3-like_N"/>
</dbReference>
<dbReference type="Pfam" id="PF22939">
    <property type="entry name" value="WHD_GPIID"/>
    <property type="match status" value="1"/>
</dbReference>
<dbReference type="OrthoDB" id="4894031at2759"/>
<evidence type="ECO:0000259" key="2">
    <source>
        <dbReference type="PROSITE" id="PS50837"/>
    </source>
</evidence>
<dbReference type="HOGENOM" id="CLU_000981_0_0_1"/>
<evidence type="ECO:0000313" key="4">
    <source>
        <dbReference type="Proteomes" id="UP000005426"/>
    </source>
</evidence>
<dbReference type="InterPro" id="IPR054471">
    <property type="entry name" value="GPIID_WHD"/>
</dbReference>
<evidence type="ECO:0000313" key="3">
    <source>
        <dbReference type="EMBL" id="EHK42578.1"/>
    </source>
</evidence>
<dbReference type="InterPro" id="IPR007111">
    <property type="entry name" value="NACHT_NTPase"/>
</dbReference>
<dbReference type="eggNOG" id="KOG2029">
    <property type="taxonomic scope" value="Eukaryota"/>
</dbReference>
<protein>
    <recommendedName>
        <fullName evidence="2">NACHT domain-containing protein</fullName>
    </recommendedName>
</protein>
<sequence length="1587" mass="178444">MVDLGILRTLTWQKCPTRGKVKCESWVKDGVYALLLYKVLVDVVSDDAAIEDDCLLCRNTATMQQGYAYGKAANFCPIYQAAQSQNLHTYLVRRKMELRRVAWSDVTITLLVAVTVNLSYNFILFSIRSSRAAKKATRKPFVPQKFLTLRISNIPCIPSVTADSLRQILSDLPIAAQGTGGQPNLLEFSYSPSAVSAFSSRYAVVTATFDHAPAINELEVVLRQKIGAEAGHLKVDRDFLGITPLSDSDNVHVDIIAVTGLAGHAFGSWKSKNLPHMWLRDFLPTVINARILTYGYDTKIYGSQSEESILELAKALLESVKTTRRKEIRNRPIIFIAHSLGGLVVKEALVQASVGSEEDQTIYRSCYALLLFGVPNRGLNNLSLMSMVKGQPNESLVRDLGESSRFLSLLHERFNACFTFDDSHILSINETKHTATVEWNTETGTLERTGPRVMMVGHTSATNAHQNEKTYDRLSINSDHSEMVKFSDISNPDYVKIQSRLVELVDSAPSAIKERFDHHTRKITQLERQFLRNLKAPDSKTFRNDKVGHRTPGTLNWFLRNHLYKDWISADSSSGLWIQGSPGQGKTMLAKFILDTLDEPVPSSEIPSVVIYFFFYDQDESYRTAGAAMRSLIEQLLHLAPNAFQTITQTFDIESSEIRDNSLRDILKDLLQMSQLNTIYCVIDGLDECQNDGSRKMLLDLIAGNLRQSSTRRKSSVPTLKTLLTSRPTVDIHYELYHLPNIQLKANHEDLEIFIKNKVDDLRFHEDLKQKAIHLLSSRVEQTFLWISIVLKRLEVATPLLSEAGMEEMINESPSNLEKLFENIISQIKEAKDMTAQKLLIWAVYGRRPLTLAELKEAIAVQDDSTSKGSTKKYSVALTESSVTTATGVILEIIDGKIHLVHQSAKDFLLKSGHLAEFAFCTSLHPNIVESGSWRNDESLNEGIIQHPFLQYAARNWYRHLDLNDDMNRFARLISRLTEPRSRTLLTWGAFNGITNLEEATDTWEVALKVNIPWLVDLQIDSTVITKDMIGKATANGMTEYDYLRRLVKKHDTLFTEEELCLLVEYLDHALVRQLLSGQTSAVITQNVFEAAATNAKYGRLVVEAILELDICFTITAKFINLAQKNDVNGQDIIQFVIDNHNVEVAEEAVQEIVTSGDIKMVKLLFKREQLDGLQLALGAAVKQGNYELLMLVLDKGGDKITITESYMQDLVNSSPPDALKNFLRAHQQKARITESIVIDTANHKKKREYLLLFFLKERGKDFQITEGILKAILQDEDSENEALKFLLAERNQEMHMTEDIWKVAAANWNYGDEAIRLLLSTKRHELHISEGILTSAAKNFDCGHEIMKIFLEMKGDDIQITNAILEATLRSYYTQKEMVSVLSEAQRRGIWIDMGNLVQIAAGSGRSSSAMAALFEVTKDEIPITEEVLRAVARNNSSQGHTIMSTILEKKGDEIQMTEAVLMEAASSERGDDILRAIFSGTGDEIQITENVLKAAVGNEFGHVFGIMEVIFKQKGDQIHITEEVLKLALASSYSISILAVIARFKGKEIQITDEIKGLMSDEQIDCWTRNAKKTIDGSRSIIIIQ</sequence>
<dbReference type="SUPFAM" id="SSF53474">
    <property type="entry name" value="alpha/beta-Hydrolases"/>
    <property type="match status" value="1"/>
</dbReference>
<dbReference type="Pfam" id="PF24883">
    <property type="entry name" value="NPHP3_N"/>
    <property type="match status" value="1"/>
</dbReference>
<comment type="caution">
    <text evidence="3">The sequence shown here is derived from an EMBL/GenBank/DDBJ whole genome shotgun (WGS) entry which is preliminary data.</text>
</comment>
<dbReference type="PANTHER" id="PTHR10039:SF14">
    <property type="entry name" value="NACHT DOMAIN-CONTAINING PROTEIN"/>
    <property type="match status" value="1"/>
</dbReference>
<gene>
    <name evidence="3" type="ORF">TRIATDRAFT_285335</name>
</gene>
<keyword evidence="1" id="KW-0677">Repeat</keyword>